<evidence type="ECO:0000256" key="1">
    <source>
        <dbReference type="SAM" id="MobiDB-lite"/>
    </source>
</evidence>
<comment type="caution">
    <text evidence="2">The sequence shown here is derived from an EMBL/GenBank/DDBJ whole genome shotgun (WGS) entry which is preliminary data.</text>
</comment>
<protein>
    <recommendedName>
        <fullName evidence="4">DUF4283 domain-containing protein</fullName>
    </recommendedName>
</protein>
<dbReference type="PANTHER" id="PTHR31286:SF180">
    <property type="entry name" value="OS10G0362600 PROTEIN"/>
    <property type="match status" value="1"/>
</dbReference>
<evidence type="ECO:0000313" key="2">
    <source>
        <dbReference type="EMBL" id="KAG5520831.1"/>
    </source>
</evidence>
<dbReference type="EMBL" id="JACTNZ010000012">
    <property type="protein sequence ID" value="KAG5520831.1"/>
    <property type="molecule type" value="Genomic_DNA"/>
</dbReference>
<dbReference type="PANTHER" id="PTHR31286">
    <property type="entry name" value="GLYCINE-RICH CELL WALL STRUCTURAL PROTEIN 1.8-LIKE"/>
    <property type="match status" value="1"/>
</dbReference>
<sequence length="513" mass="54181">MDSGILVSNAIVGGTLSSSTCVGDMVVNLDLISSSPFTAPVLPMYNSPVGLNSGGIGEPRVSPVSRASSIVNPCPSGNIVDLLEQVTVPHRDHLPPCATTSPTAGQNNDGARPRLSHIASSVGHPLYADQMTESGRRLSYAKICVEVDCSSPLPESFDLKYADGDVVVIRIQYPWKPQMCSVCQVFGHNETTCPSKVKDKKQGNGGVDGAQGKTVQDNEWQVVRILQREARSGLGGSASLQAAQASTSAPTAGMQLPINVLPVNGESFSGPKLVDGVSSVPIQSEPDIPGNGRPLGKRHSVEKEVSEPSRFAVLDALGLNVEGVPIEVVVTLPDEASVQGAMLTSEIGLNSYGIGPDFPDGSQSKATPIAGAGKKAKGKGGGRDPSKGRARGLNNPLKQKEVRSLIVSQRLGLCGVLGWDPCCLDVSLVYSSESSDQLICVKVTCLSSQRVFYASVVYGANSMVCRRSLWSAMRFLFSVIGDSPWIQLGDFNVALRSSERVGRFMEARTPMES</sequence>
<dbReference type="AlphaFoldDB" id="A0AAV6HWL7"/>
<gene>
    <name evidence="2" type="ORF">RHGRI_033411</name>
</gene>
<keyword evidence="3" id="KW-1185">Reference proteome</keyword>
<evidence type="ECO:0000313" key="3">
    <source>
        <dbReference type="Proteomes" id="UP000823749"/>
    </source>
</evidence>
<name>A0AAV6HWL7_9ERIC</name>
<reference evidence="2" key="1">
    <citation type="submission" date="2020-08" db="EMBL/GenBank/DDBJ databases">
        <title>Plant Genome Project.</title>
        <authorList>
            <person name="Zhang R.-G."/>
        </authorList>
    </citation>
    <scope>NUCLEOTIDE SEQUENCE</scope>
    <source>
        <strain evidence="2">WSP0</strain>
        <tissue evidence="2">Leaf</tissue>
    </source>
</reference>
<organism evidence="2 3">
    <name type="scientific">Rhododendron griersonianum</name>
    <dbReference type="NCBI Taxonomy" id="479676"/>
    <lineage>
        <taxon>Eukaryota</taxon>
        <taxon>Viridiplantae</taxon>
        <taxon>Streptophyta</taxon>
        <taxon>Embryophyta</taxon>
        <taxon>Tracheophyta</taxon>
        <taxon>Spermatophyta</taxon>
        <taxon>Magnoliopsida</taxon>
        <taxon>eudicotyledons</taxon>
        <taxon>Gunneridae</taxon>
        <taxon>Pentapetalae</taxon>
        <taxon>asterids</taxon>
        <taxon>Ericales</taxon>
        <taxon>Ericaceae</taxon>
        <taxon>Ericoideae</taxon>
        <taxon>Rhodoreae</taxon>
        <taxon>Rhododendron</taxon>
    </lineage>
</organism>
<evidence type="ECO:0008006" key="4">
    <source>
        <dbReference type="Google" id="ProtNLM"/>
    </source>
</evidence>
<feature type="region of interest" description="Disordered" evidence="1">
    <location>
        <begin position="363"/>
        <end position="394"/>
    </location>
</feature>
<dbReference type="Proteomes" id="UP000823749">
    <property type="component" value="Chromosome 12"/>
</dbReference>
<accession>A0AAV6HWL7</accession>
<dbReference type="InterPro" id="IPR040256">
    <property type="entry name" value="At4g02000-like"/>
</dbReference>
<proteinExistence type="predicted"/>